<feature type="domain" description="Bacterial Ig" evidence="2">
    <location>
        <begin position="586"/>
        <end position="664"/>
    </location>
</feature>
<feature type="domain" description="Bacterial Ig" evidence="2">
    <location>
        <begin position="253"/>
        <end position="332"/>
    </location>
</feature>
<dbReference type="AlphaFoldDB" id="A0A3Q9QZF7"/>
<dbReference type="RefSeq" id="WP_066388427.1">
    <property type="nucleotide sequence ID" value="NZ_CP022572.1"/>
</dbReference>
<feature type="domain" description="Bacterial Ig" evidence="2">
    <location>
        <begin position="668"/>
        <end position="745"/>
    </location>
</feature>
<feature type="domain" description="Bacterial Ig" evidence="2">
    <location>
        <begin position="335"/>
        <end position="415"/>
    </location>
</feature>
<feature type="signal peptide" evidence="1">
    <location>
        <begin position="1"/>
        <end position="21"/>
    </location>
</feature>
<dbReference type="InterPro" id="IPR041498">
    <property type="entry name" value="Big_6"/>
</dbReference>
<protein>
    <recommendedName>
        <fullName evidence="2">Bacterial Ig domain-containing protein</fullName>
    </recommendedName>
</protein>
<organism evidence="3 4">
    <name type="scientific">Neobacillus mesonae</name>
    <dbReference type="NCBI Taxonomy" id="1193713"/>
    <lineage>
        <taxon>Bacteria</taxon>
        <taxon>Bacillati</taxon>
        <taxon>Bacillota</taxon>
        <taxon>Bacilli</taxon>
        <taxon>Bacillales</taxon>
        <taxon>Bacillaceae</taxon>
        <taxon>Neobacillus</taxon>
    </lineage>
</organism>
<reference evidence="3 4" key="1">
    <citation type="submission" date="2017-07" db="EMBL/GenBank/DDBJ databases">
        <title>The complete genome sequence of Bacillus mesonae strain H20-5, an efficient strain improving plant abiotic stress resistance.</title>
        <authorList>
            <person name="Kim S.Y."/>
            <person name="Song H."/>
            <person name="Sang M.K."/>
            <person name="Weon H.-Y."/>
            <person name="Song J."/>
        </authorList>
    </citation>
    <scope>NUCLEOTIDE SEQUENCE [LARGE SCALE GENOMIC DNA]</scope>
    <source>
        <strain evidence="3 4">H20-5</strain>
    </source>
</reference>
<dbReference type="OrthoDB" id="1495777at2"/>
<name>A0A3Q9QZF7_9BACI</name>
<keyword evidence="4" id="KW-1185">Reference proteome</keyword>
<dbReference type="Proteomes" id="UP000282892">
    <property type="component" value="Chromosome"/>
</dbReference>
<dbReference type="EMBL" id="CP022572">
    <property type="protein sequence ID" value="AZU64210.1"/>
    <property type="molecule type" value="Genomic_DNA"/>
</dbReference>
<evidence type="ECO:0000259" key="2">
    <source>
        <dbReference type="Pfam" id="PF17936"/>
    </source>
</evidence>
<keyword evidence="1" id="KW-0732">Signal</keyword>
<feature type="chain" id="PRO_5018609967" description="Bacterial Ig domain-containing protein" evidence="1">
    <location>
        <begin position="22"/>
        <end position="747"/>
    </location>
</feature>
<feature type="domain" description="Bacterial Ig" evidence="2">
    <location>
        <begin position="423"/>
        <end position="497"/>
    </location>
</feature>
<proteinExistence type="predicted"/>
<evidence type="ECO:0000313" key="3">
    <source>
        <dbReference type="EMBL" id="AZU64210.1"/>
    </source>
</evidence>
<dbReference type="KEGG" id="nmk:CHR53_24865"/>
<evidence type="ECO:0000313" key="4">
    <source>
        <dbReference type="Proteomes" id="UP000282892"/>
    </source>
</evidence>
<dbReference type="InterPro" id="IPR013783">
    <property type="entry name" value="Ig-like_fold"/>
</dbReference>
<dbReference type="STRING" id="1193713.GCA_001636315_01872"/>
<gene>
    <name evidence="3" type="ORF">CHR53_24865</name>
</gene>
<accession>A0A3Q9QZF7</accession>
<dbReference type="Gene3D" id="2.60.40.10">
    <property type="entry name" value="Immunoglobulins"/>
    <property type="match status" value="6"/>
</dbReference>
<sequence>MAVITVFVFVFSSLSALQVRAAVVGPVIKAVTIDKWEAGPGDDVTVTIDVDELDPGDLQIQVFYRGPDGVALKNPFAIFNQETGKYEAKFTIGSKDRPGVWKLDQINIWDKKFNSDYLKRDYLPNPEDADLTVVNPDFDVTPPVVHSVKVDKQKVTEGESITLSVEASDEQSGVLTVSVFYRNGKYGIGGSADFNPETGKYERVIRIGSPAATPIGTWTLLSVEVEDRNHNRAEFYSVPYSDSFKVLDKNSTAPPPPVVNGVSEVDTMVTGRTEPSTDVTVKIGELEYKDTSDQNGYFSISIPRQAEGTVIMVTAINLSDKTSPASVIIVTDGTAPDVPTVDAVTDISERITGKAEKNSTVEVTLGTKLLGSTVAEDDGSFIIPLEANQLLFFTGHELSVTATDKAGNRSPAAIVAIGKGLPPSLLTVNEVSDRSTEVTGSTDSGAFVTVTIGQAAYTTEADSHGIFKVDIPVQKAGTELSVIASNSSGKATKPVIRYVVDRTAPERPVVNSVSNLSKEVLGKAEPRSTVTITIGKAIFVTTTGADGWFTAAIPQPKEGINITVTAKDKAGNVSKAAVVKVLDKIAPAIPKVNAVSNLSKIITGKAEAKSTVTAIIGTSKYTVAADGSGNFSIPIPLKKAGTKISVTAKDVSGNISSPRLLMVLDKIAPAPPKVKKVYRTSKTVTGTAEKNSIITVKVGTKTIGTVKTNKSGKFTVKIKPQKRKTKLTITATDAAKNKSKPTLVRVY</sequence>
<dbReference type="NCBIfam" id="NF033510">
    <property type="entry name" value="Ca_tandemer"/>
    <property type="match status" value="4"/>
</dbReference>
<dbReference type="Pfam" id="PF17936">
    <property type="entry name" value="Big_6"/>
    <property type="match status" value="6"/>
</dbReference>
<feature type="domain" description="Bacterial Ig" evidence="2">
    <location>
        <begin position="504"/>
        <end position="583"/>
    </location>
</feature>
<evidence type="ECO:0000256" key="1">
    <source>
        <dbReference type="SAM" id="SignalP"/>
    </source>
</evidence>